<keyword evidence="3" id="KW-1185">Reference proteome</keyword>
<sequence>MFSRCVLFSWIKFHFSLSPKKEKYPKFLTRYCQAAGFCLWILLKYRKFWLPAYGYFLPNIQTTEAITLHRFCAEKVKQFCKSKGGLFIKLGQYAGSLQNVLPREYLQELSTLEDQAENVPVQDLLQVLQSDLGSFCILLTNISEKPIGSASIAQVHLARILTSSTVVAVKVQKPNTLVHFTQDLRFLEMVLSVYQFLKGGYEPAIWKIFAEFCREIQEEMNFMTEMANNRRLAQCFQGNIHIHVPDIFPNLCSRRILTMEFIDGMKIDDCLSLDKETRFRISRTLHEAFARMIFQRRFLHMDPHPGNIILQWPQDERQFRIVLIDTGKCYSIDLAFTRNLANFLIAIALRDTQRLSRFVNTTGDDCGMLLASLFLGRKMAQHWLLVDESEIDNRQHKYSLEDYIHLLTSIHPQWLTVLRPLLVIRGISRKLGYPKDVSTIYAPFATQLLFKAWSKTLLTYSRENYSVRNNVS</sequence>
<evidence type="ECO:0000259" key="1">
    <source>
        <dbReference type="Pfam" id="PF03109"/>
    </source>
</evidence>
<reference evidence="2" key="2">
    <citation type="submission" date="2022-01" db="EMBL/GenBank/DDBJ databases">
        <authorList>
            <person name="Hirooka S."/>
            <person name="Miyagishima S.Y."/>
        </authorList>
    </citation>
    <scope>NUCLEOTIDE SEQUENCE</scope>
    <source>
        <strain evidence="2">NBRC 102759</strain>
    </source>
</reference>
<accession>A0A9C7Q325</accession>
<dbReference type="SUPFAM" id="SSF56112">
    <property type="entry name" value="Protein kinase-like (PK-like)"/>
    <property type="match status" value="1"/>
</dbReference>
<dbReference type="EMBL" id="BQMJ01000053">
    <property type="protein sequence ID" value="GJQ14292.1"/>
    <property type="molecule type" value="Genomic_DNA"/>
</dbReference>
<gene>
    <name evidence="2" type="ORF">GpartN1_g6083.t1</name>
</gene>
<name>A0A9C7Q325_9RHOD</name>
<dbReference type="OrthoDB" id="3474at2759"/>
<protein>
    <recommendedName>
        <fullName evidence="1">ABC1 atypical kinase-like domain-containing protein</fullName>
    </recommendedName>
</protein>
<organism evidence="2 3">
    <name type="scientific">Galdieria partita</name>
    <dbReference type="NCBI Taxonomy" id="83374"/>
    <lineage>
        <taxon>Eukaryota</taxon>
        <taxon>Rhodophyta</taxon>
        <taxon>Bangiophyceae</taxon>
        <taxon>Galdieriales</taxon>
        <taxon>Galdieriaceae</taxon>
        <taxon>Galdieria</taxon>
    </lineage>
</organism>
<evidence type="ECO:0000313" key="3">
    <source>
        <dbReference type="Proteomes" id="UP001061958"/>
    </source>
</evidence>
<dbReference type="AlphaFoldDB" id="A0A9C7Q325"/>
<dbReference type="InterPro" id="IPR051130">
    <property type="entry name" value="Mito_struct-func_regulator"/>
</dbReference>
<dbReference type="PANTHER" id="PTHR43173:SF19">
    <property type="entry name" value="AARF DOMAIN-CONTAINING PROTEIN KINASE 1"/>
    <property type="match status" value="1"/>
</dbReference>
<dbReference type="PANTHER" id="PTHR43173">
    <property type="entry name" value="ABC1 FAMILY PROTEIN"/>
    <property type="match status" value="1"/>
</dbReference>
<dbReference type="InterPro" id="IPR011009">
    <property type="entry name" value="Kinase-like_dom_sf"/>
</dbReference>
<dbReference type="Proteomes" id="UP001061958">
    <property type="component" value="Unassembled WGS sequence"/>
</dbReference>
<proteinExistence type="predicted"/>
<feature type="domain" description="ABC1 atypical kinase-like" evidence="1">
    <location>
        <begin position="112"/>
        <end position="356"/>
    </location>
</feature>
<dbReference type="Pfam" id="PF03109">
    <property type="entry name" value="ABC1"/>
    <property type="match status" value="1"/>
</dbReference>
<dbReference type="Gene3D" id="1.10.510.10">
    <property type="entry name" value="Transferase(Phosphotransferase) domain 1"/>
    <property type="match status" value="1"/>
</dbReference>
<dbReference type="InterPro" id="IPR004147">
    <property type="entry name" value="ABC1_dom"/>
</dbReference>
<comment type="caution">
    <text evidence="2">The sequence shown here is derived from an EMBL/GenBank/DDBJ whole genome shotgun (WGS) entry which is preliminary data.</text>
</comment>
<evidence type="ECO:0000313" key="2">
    <source>
        <dbReference type="EMBL" id="GJQ14292.1"/>
    </source>
</evidence>
<reference evidence="2" key="1">
    <citation type="journal article" date="2022" name="Proc. Natl. Acad. Sci. U.S.A.">
        <title>Life cycle and functional genomics of the unicellular red alga Galdieria for elucidating algal and plant evolution and industrial use.</title>
        <authorList>
            <person name="Hirooka S."/>
            <person name="Itabashi T."/>
            <person name="Ichinose T.M."/>
            <person name="Onuma R."/>
            <person name="Fujiwara T."/>
            <person name="Yamashita S."/>
            <person name="Jong L.W."/>
            <person name="Tomita R."/>
            <person name="Iwane A.H."/>
            <person name="Miyagishima S.Y."/>
        </authorList>
    </citation>
    <scope>NUCLEOTIDE SEQUENCE</scope>
    <source>
        <strain evidence="2">NBRC 102759</strain>
    </source>
</reference>